<evidence type="ECO:0000313" key="2">
    <source>
        <dbReference type="EMBL" id="QJD99732.1"/>
    </source>
</evidence>
<sequence length="101" mass="11015">MILPVNSVAELGLLIRATRRAHRLRLDDVAGSANLGAVFVGDVERGKETVQLGRVLRLLEELGIQVALDVPPAAMEELEKLRAKGVRPPSRRRRSSPAEGE</sequence>
<evidence type="ECO:0000256" key="1">
    <source>
        <dbReference type="SAM" id="MobiDB-lite"/>
    </source>
</evidence>
<organism evidence="2 3">
    <name type="scientific">Massilia forsythiae</name>
    <dbReference type="NCBI Taxonomy" id="2728020"/>
    <lineage>
        <taxon>Bacteria</taxon>
        <taxon>Pseudomonadati</taxon>
        <taxon>Pseudomonadota</taxon>
        <taxon>Betaproteobacteria</taxon>
        <taxon>Burkholderiales</taxon>
        <taxon>Oxalobacteraceae</taxon>
        <taxon>Telluria group</taxon>
        <taxon>Massilia</taxon>
    </lineage>
</organism>
<dbReference type="InterPro" id="IPR010982">
    <property type="entry name" value="Lambda_DNA-bd_dom_sf"/>
</dbReference>
<accession>A0A7Z2VV82</accession>
<dbReference type="KEGG" id="mfy:HH212_06575"/>
<gene>
    <name evidence="2" type="ORF">HH212_06575</name>
</gene>
<dbReference type="AlphaFoldDB" id="A0A7Z2VV82"/>
<dbReference type="GO" id="GO:0003677">
    <property type="term" value="F:DNA binding"/>
    <property type="evidence" value="ECO:0007669"/>
    <property type="project" value="InterPro"/>
</dbReference>
<proteinExistence type="predicted"/>
<evidence type="ECO:0000313" key="3">
    <source>
        <dbReference type="Proteomes" id="UP000502415"/>
    </source>
</evidence>
<dbReference type="RefSeq" id="WP_169434683.1">
    <property type="nucleotide sequence ID" value="NZ_CP051685.1"/>
</dbReference>
<dbReference type="SUPFAM" id="SSF47413">
    <property type="entry name" value="lambda repressor-like DNA-binding domains"/>
    <property type="match status" value="1"/>
</dbReference>
<dbReference type="Gene3D" id="1.10.260.40">
    <property type="entry name" value="lambda repressor-like DNA-binding domains"/>
    <property type="match status" value="1"/>
</dbReference>
<dbReference type="EMBL" id="CP051685">
    <property type="protein sequence ID" value="QJD99732.1"/>
    <property type="molecule type" value="Genomic_DNA"/>
</dbReference>
<feature type="compositionally biased region" description="Basic residues" evidence="1">
    <location>
        <begin position="83"/>
        <end position="95"/>
    </location>
</feature>
<dbReference type="Proteomes" id="UP000502415">
    <property type="component" value="Chromosome"/>
</dbReference>
<keyword evidence="3" id="KW-1185">Reference proteome</keyword>
<name>A0A7Z2VV82_9BURK</name>
<protein>
    <submittedName>
        <fullName evidence="2">Helix-turn-helix domain-containing protein</fullName>
    </submittedName>
</protein>
<reference evidence="2 3" key="1">
    <citation type="submission" date="2020-04" db="EMBL/GenBank/DDBJ databases">
        <title>Genome sequencing of novel species.</title>
        <authorList>
            <person name="Heo J."/>
            <person name="Kim S.-J."/>
            <person name="Kim J.-S."/>
            <person name="Hong S.-B."/>
            <person name="Kwon S.-W."/>
        </authorList>
    </citation>
    <scope>NUCLEOTIDE SEQUENCE [LARGE SCALE GENOMIC DNA]</scope>
    <source>
        <strain evidence="2 3">GN2-R2</strain>
    </source>
</reference>
<feature type="region of interest" description="Disordered" evidence="1">
    <location>
        <begin position="81"/>
        <end position="101"/>
    </location>
</feature>